<gene>
    <name evidence="3" type="ORF">COX24_03090</name>
</gene>
<evidence type="ECO:0000259" key="2">
    <source>
        <dbReference type="PROSITE" id="PS50966"/>
    </source>
</evidence>
<dbReference type="InterPro" id="IPR007527">
    <property type="entry name" value="Znf_SWIM"/>
</dbReference>
<dbReference type="GO" id="GO:0008270">
    <property type="term" value="F:zinc ion binding"/>
    <property type="evidence" value="ECO:0007669"/>
    <property type="project" value="UniProtKB-KW"/>
</dbReference>
<dbReference type="PROSITE" id="PS50966">
    <property type="entry name" value="ZF_SWIM"/>
    <property type="match status" value="1"/>
</dbReference>
<proteinExistence type="predicted"/>
<organism evidence="3 4">
    <name type="scientific">bacterium (Candidatus Gribaldobacteria) CG23_combo_of_CG06-09_8_20_14_all_37_87_8</name>
    <dbReference type="NCBI Taxonomy" id="2014278"/>
    <lineage>
        <taxon>Bacteria</taxon>
        <taxon>Candidatus Gribaldobacteria</taxon>
    </lineage>
</organism>
<name>A0A2G9ZEK0_9BACT</name>
<reference evidence="3 4" key="1">
    <citation type="submission" date="2017-09" db="EMBL/GenBank/DDBJ databases">
        <title>Depth-based differentiation of microbial function through sediment-hosted aquifers and enrichment of novel symbionts in the deep terrestrial subsurface.</title>
        <authorList>
            <person name="Probst A.J."/>
            <person name="Ladd B."/>
            <person name="Jarett J.K."/>
            <person name="Geller-Mcgrath D.E."/>
            <person name="Sieber C.M."/>
            <person name="Emerson J.B."/>
            <person name="Anantharaman K."/>
            <person name="Thomas B.C."/>
            <person name="Malmstrom R."/>
            <person name="Stieglmeier M."/>
            <person name="Klingl A."/>
            <person name="Woyke T."/>
            <person name="Ryan C.M."/>
            <person name="Banfield J.F."/>
        </authorList>
    </citation>
    <scope>NUCLEOTIDE SEQUENCE [LARGE SCALE GENOMIC DNA]</scope>
    <source>
        <strain evidence="3">CG23_combo_of_CG06-09_8_20_14_all_37_87_8</strain>
    </source>
</reference>
<comment type="caution">
    <text evidence="3">The sequence shown here is derived from an EMBL/GenBank/DDBJ whole genome shotgun (WGS) entry which is preliminary data.</text>
</comment>
<accession>A0A2G9ZEK0</accession>
<evidence type="ECO:0000313" key="4">
    <source>
        <dbReference type="Proteomes" id="UP000230447"/>
    </source>
</evidence>
<evidence type="ECO:0000313" key="3">
    <source>
        <dbReference type="EMBL" id="PIP31531.1"/>
    </source>
</evidence>
<protein>
    <recommendedName>
        <fullName evidence="2">SWIM-type domain-containing protein</fullName>
    </recommendedName>
</protein>
<dbReference type="EMBL" id="PCSB01000064">
    <property type="protein sequence ID" value="PIP31531.1"/>
    <property type="molecule type" value="Genomic_DNA"/>
</dbReference>
<keyword evidence="1" id="KW-0479">Metal-binding</keyword>
<keyword evidence="1" id="KW-0862">Zinc</keyword>
<dbReference type="Proteomes" id="UP000230447">
    <property type="component" value="Unassembled WGS sequence"/>
</dbReference>
<keyword evidence="1" id="KW-0863">Zinc-finger</keyword>
<sequence>MIPQYDLNKIKFAVGGTTYQKAIQIYESGGVKGFQVLGAGFQAKVKGSKGNFYNVYISALHYDRGSCDCYLGQNDEYCKHLAALAIFAIKGGDSLDQEEKELVENPKASQIVGELDKADLAEMKTEITDALRYIKGYSGPSKIWFAYQSSLSEGCNRLSFVVSKLPIGKASTQILIDLFFRLNKKLSEGGVDDSDGTVGDFVYGLAETLKDYVKTKPDLLKLFKKFVEKPSDFGFEDSLVELFESQGAI</sequence>
<dbReference type="AlphaFoldDB" id="A0A2G9ZEK0"/>
<evidence type="ECO:0000256" key="1">
    <source>
        <dbReference type="PROSITE-ProRule" id="PRU00325"/>
    </source>
</evidence>
<feature type="domain" description="SWIM-type" evidence="2">
    <location>
        <begin position="53"/>
        <end position="89"/>
    </location>
</feature>